<sequence length="27" mass="2978">LEAGVEIPEENVESVNQSLDAITQFVF</sequence>
<accession>A0A381WH55</accession>
<proteinExistence type="predicted"/>
<feature type="non-terminal residue" evidence="1">
    <location>
        <position position="1"/>
    </location>
</feature>
<name>A0A381WH55_9ZZZZ</name>
<evidence type="ECO:0000313" key="1">
    <source>
        <dbReference type="EMBL" id="SVA51277.1"/>
    </source>
</evidence>
<feature type="non-terminal residue" evidence="1">
    <location>
        <position position="27"/>
    </location>
</feature>
<reference evidence="1" key="1">
    <citation type="submission" date="2018-05" db="EMBL/GenBank/DDBJ databases">
        <authorList>
            <person name="Lanie J.A."/>
            <person name="Ng W.-L."/>
            <person name="Kazmierczak K.M."/>
            <person name="Andrzejewski T.M."/>
            <person name="Davidsen T.M."/>
            <person name="Wayne K.J."/>
            <person name="Tettelin H."/>
            <person name="Glass J.I."/>
            <person name="Rusch D."/>
            <person name="Podicherti R."/>
            <person name="Tsui H.-C.T."/>
            <person name="Winkler M.E."/>
        </authorList>
    </citation>
    <scope>NUCLEOTIDE SEQUENCE</scope>
</reference>
<gene>
    <name evidence="1" type="ORF">METZ01_LOCUS104131</name>
</gene>
<protein>
    <submittedName>
        <fullName evidence="1">Uncharacterized protein</fullName>
    </submittedName>
</protein>
<dbReference type="EMBL" id="UINC01011651">
    <property type="protein sequence ID" value="SVA51277.1"/>
    <property type="molecule type" value="Genomic_DNA"/>
</dbReference>
<organism evidence="1">
    <name type="scientific">marine metagenome</name>
    <dbReference type="NCBI Taxonomy" id="408172"/>
    <lineage>
        <taxon>unclassified sequences</taxon>
        <taxon>metagenomes</taxon>
        <taxon>ecological metagenomes</taxon>
    </lineage>
</organism>
<dbReference type="AlphaFoldDB" id="A0A381WH55"/>